<reference evidence="1 2" key="1">
    <citation type="submission" date="2018-11" db="EMBL/GenBank/DDBJ databases">
        <title>YIM 102482-1 draft genome.</title>
        <authorList>
            <person name="Li G."/>
            <person name="Jiang Y."/>
        </authorList>
    </citation>
    <scope>NUCLEOTIDE SEQUENCE [LARGE SCALE GENOMIC DNA]</scope>
    <source>
        <strain evidence="1 2">YIM 102482-1</strain>
    </source>
</reference>
<dbReference type="AlphaFoldDB" id="A0A3P3VSG2"/>
<protein>
    <submittedName>
        <fullName evidence="1">Uncharacterized protein</fullName>
    </submittedName>
</protein>
<organism evidence="1 2">
    <name type="scientific">Gulosibacter macacae</name>
    <dbReference type="NCBI Taxonomy" id="2488791"/>
    <lineage>
        <taxon>Bacteria</taxon>
        <taxon>Bacillati</taxon>
        <taxon>Actinomycetota</taxon>
        <taxon>Actinomycetes</taxon>
        <taxon>Micrococcales</taxon>
        <taxon>Microbacteriaceae</taxon>
        <taxon>Gulosibacter</taxon>
    </lineage>
</organism>
<keyword evidence="2" id="KW-1185">Reference proteome</keyword>
<dbReference type="RefSeq" id="WP_124973908.1">
    <property type="nucleotide sequence ID" value="NZ_RQVS01000021.1"/>
</dbReference>
<comment type="caution">
    <text evidence="1">The sequence shown here is derived from an EMBL/GenBank/DDBJ whole genome shotgun (WGS) entry which is preliminary data.</text>
</comment>
<proteinExistence type="predicted"/>
<evidence type="ECO:0000313" key="2">
    <source>
        <dbReference type="Proteomes" id="UP000274391"/>
    </source>
</evidence>
<dbReference type="EMBL" id="RQVS01000021">
    <property type="protein sequence ID" value="RRJ85695.1"/>
    <property type="molecule type" value="Genomic_DNA"/>
</dbReference>
<gene>
    <name evidence="1" type="ORF">EG850_12290</name>
</gene>
<name>A0A3P3VSG2_9MICO</name>
<accession>A0A3P3VSG2</accession>
<evidence type="ECO:0000313" key="1">
    <source>
        <dbReference type="EMBL" id="RRJ85695.1"/>
    </source>
</evidence>
<dbReference type="Proteomes" id="UP000274391">
    <property type="component" value="Unassembled WGS sequence"/>
</dbReference>
<sequence>MALDGMLSFAYSSDRKNDGLERCAAPGECSLVAGGWLGSISAKPEKLADDAAQQDLELQALLRAYMDAAMVTW</sequence>